<dbReference type="Proteomes" id="UP000006683">
    <property type="component" value="Chromosome"/>
</dbReference>
<protein>
    <submittedName>
        <fullName evidence="1">Uncharacterized protein</fullName>
    </submittedName>
</protein>
<dbReference type="GeneID" id="67184161"/>
<dbReference type="STRING" id="550540.Fbal_2861"/>
<dbReference type="EMBL" id="CP002209">
    <property type="protein sequence ID" value="ADN77063.1"/>
    <property type="molecule type" value="Genomic_DNA"/>
</dbReference>
<sequence length="46" mass="5535">MKWLRHWWQKYCAFLDSLGLTPENRRCCVPLSERAQEAVKRGERAD</sequence>
<dbReference type="KEGG" id="fbl:Fbal_2861"/>
<dbReference type="AlphaFoldDB" id="E1SSQ9"/>
<evidence type="ECO:0000313" key="2">
    <source>
        <dbReference type="Proteomes" id="UP000006683"/>
    </source>
</evidence>
<evidence type="ECO:0000313" key="1">
    <source>
        <dbReference type="EMBL" id="ADN77063.1"/>
    </source>
</evidence>
<name>E1SSQ9_FERBD</name>
<dbReference type="RefSeq" id="WP_013346369.1">
    <property type="nucleotide sequence ID" value="NC_014541.1"/>
</dbReference>
<proteinExistence type="predicted"/>
<organism evidence="1 2">
    <name type="scientific">Ferrimonas balearica (strain DSM 9799 / CCM 4581 / KCTC 23876 / PAT)</name>
    <dbReference type="NCBI Taxonomy" id="550540"/>
    <lineage>
        <taxon>Bacteria</taxon>
        <taxon>Pseudomonadati</taxon>
        <taxon>Pseudomonadota</taxon>
        <taxon>Gammaproteobacteria</taxon>
        <taxon>Alteromonadales</taxon>
        <taxon>Ferrimonadaceae</taxon>
        <taxon>Ferrimonas</taxon>
    </lineage>
</organism>
<reference evidence="1 2" key="1">
    <citation type="journal article" date="2010" name="Stand. Genomic Sci.">
        <title>Complete genome sequence of Ferrimonas balearica type strain (PAT).</title>
        <authorList>
            <person name="Nolan M."/>
            <person name="Sikorski J."/>
            <person name="Davenport K."/>
            <person name="Lucas S."/>
            <person name="Glavina Del Rio T."/>
            <person name="Tice H."/>
            <person name="Cheng J."/>
            <person name="Goodwin L."/>
            <person name="Pitluck S."/>
            <person name="Liolios K."/>
            <person name="Ivanova N."/>
            <person name="Mavromatis K."/>
            <person name="Ovchinnikova G."/>
            <person name="Pati A."/>
            <person name="Chen A."/>
            <person name="Palaniappan K."/>
            <person name="Land M."/>
            <person name="Hauser L."/>
            <person name="Chang Y."/>
            <person name="Jeffries C."/>
            <person name="Tapia R."/>
            <person name="Brettin T."/>
            <person name="Detter J."/>
            <person name="Han C."/>
            <person name="Yasawong M."/>
            <person name="Rohde M."/>
            <person name="Tindall B."/>
            <person name="Goker M."/>
            <person name="Woyke T."/>
            <person name="Bristow J."/>
            <person name="Eisen J."/>
            <person name="Markowitz V."/>
            <person name="Hugenholtz P."/>
            <person name="Kyrpides N."/>
            <person name="Klenk H."/>
            <person name="Lapidus A."/>
        </authorList>
    </citation>
    <scope>NUCLEOTIDE SEQUENCE [LARGE SCALE GENOMIC DNA]</scope>
    <source>
        <strain evidence="2">DSM 9799 / CCM 4581 / KCTC 23876 / PAT</strain>
    </source>
</reference>
<accession>E1SSQ9</accession>
<keyword evidence="2" id="KW-1185">Reference proteome</keyword>
<dbReference type="HOGENOM" id="CLU_3183924_0_0_6"/>
<gene>
    <name evidence="1" type="ordered locus">Fbal_2861</name>
</gene>